<dbReference type="Proteomes" id="UP000000702">
    <property type="component" value="Unassembled WGS sequence"/>
</dbReference>
<dbReference type="GO" id="GO:0098552">
    <property type="term" value="C:side of membrane"/>
    <property type="evidence" value="ECO:0007669"/>
    <property type="project" value="UniProtKB-KW"/>
</dbReference>
<evidence type="ECO:0000256" key="3">
    <source>
        <dbReference type="ARBA" id="ARBA00022475"/>
    </source>
</evidence>
<comment type="caution">
    <text evidence="12">The sequence shown here is derived from an EMBL/GenBank/DDBJ whole genome shotgun (WGS) entry which is preliminary data.</text>
</comment>
<evidence type="ECO:0000256" key="1">
    <source>
        <dbReference type="ARBA" id="ARBA00002523"/>
    </source>
</evidence>
<comment type="function">
    <text evidence="1">VSG forms a coat on the surface of the parasite. The trypanosome evades the immune response of the host by expressing a series of antigenically distinct VSGs from an estimated 1000 VSG genes.</text>
</comment>
<evidence type="ECO:0000256" key="8">
    <source>
        <dbReference type="ARBA" id="ARBA00023288"/>
    </source>
</evidence>
<protein>
    <submittedName>
        <fullName evidence="12">Variant surface glycoprotein</fullName>
    </submittedName>
</protein>
<gene>
    <name evidence="12" type="ORF">TCIL3000_0_32530</name>
</gene>
<feature type="chain" id="PRO_5003394559" evidence="10">
    <location>
        <begin position="27"/>
        <end position="368"/>
    </location>
</feature>
<reference evidence="12 13" key="2">
    <citation type="journal article" date="2012" name="Proc. Natl. Acad. Sci. U.S.A.">
        <title>Antigenic diversity is generated by distinct evolutionary mechanisms in African trypanosome species.</title>
        <authorList>
            <person name="Jackson A.P."/>
            <person name="Berry A."/>
            <person name="Aslett M."/>
            <person name="Allison H.C."/>
            <person name="Burton P."/>
            <person name="Vavrova-Anderson J."/>
            <person name="Brown R."/>
            <person name="Browne H."/>
            <person name="Corton N."/>
            <person name="Hauser H."/>
            <person name="Gamble J."/>
            <person name="Gilderthorp R."/>
            <person name="Marcello L."/>
            <person name="McQuillan J."/>
            <person name="Otto T.D."/>
            <person name="Quail M.A."/>
            <person name="Sanders M.J."/>
            <person name="van Tonder A."/>
            <person name="Ginger M.L."/>
            <person name="Field M.C."/>
            <person name="Barry J.D."/>
            <person name="Hertz-Fowler C."/>
            <person name="Berriman M."/>
        </authorList>
    </citation>
    <scope>NUCLEOTIDE SEQUENCE [LARGE SCALE GENOMIC DNA]</scope>
    <source>
        <strain evidence="12 13">IL3000</strain>
    </source>
</reference>
<evidence type="ECO:0000313" key="13">
    <source>
        <dbReference type="Proteomes" id="UP000000702"/>
    </source>
</evidence>
<evidence type="ECO:0000259" key="11">
    <source>
        <dbReference type="Pfam" id="PF13206"/>
    </source>
</evidence>
<dbReference type="Pfam" id="PF13206">
    <property type="entry name" value="VSG_B"/>
    <property type="match status" value="1"/>
</dbReference>
<reference evidence="13" key="1">
    <citation type="submission" date="2011-07" db="EMBL/GenBank/DDBJ databases">
        <title>Divergent evolution of antigenic variation in African trypanosomes.</title>
        <authorList>
            <person name="Jackson A.P."/>
            <person name="Berry A."/>
            <person name="Allison H.C."/>
            <person name="Burton P."/>
            <person name="Anderson J."/>
            <person name="Aslett M."/>
            <person name="Brown R."/>
            <person name="Corton N."/>
            <person name="Harris D."/>
            <person name="Hauser H."/>
            <person name="Gamble J."/>
            <person name="Gilderthorp R."/>
            <person name="McQuillan J."/>
            <person name="Quail M.A."/>
            <person name="Sanders M."/>
            <person name="Van Tonder A."/>
            <person name="Ginger M.L."/>
            <person name="Donelson J.E."/>
            <person name="Field M.C."/>
            <person name="Barry J.D."/>
            <person name="Berriman M."/>
            <person name="Hertz-Fowler C."/>
        </authorList>
    </citation>
    <scope>NUCLEOTIDE SEQUENCE [LARGE SCALE GENOMIC DNA]</scope>
    <source>
        <strain evidence="13">IL3000</strain>
    </source>
</reference>
<dbReference type="AlphaFoldDB" id="F9W5B9"/>
<evidence type="ECO:0000256" key="10">
    <source>
        <dbReference type="SAM" id="SignalP"/>
    </source>
</evidence>
<keyword evidence="8" id="KW-0449">Lipoprotein</keyword>
<feature type="compositionally biased region" description="Basic and acidic residues" evidence="9">
    <location>
        <begin position="301"/>
        <end position="310"/>
    </location>
</feature>
<keyword evidence="4" id="KW-0336">GPI-anchor</keyword>
<dbReference type="GO" id="GO:0005886">
    <property type="term" value="C:plasma membrane"/>
    <property type="evidence" value="ECO:0007669"/>
    <property type="project" value="UniProtKB-SubCell"/>
</dbReference>
<feature type="signal peptide" evidence="10">
    <location>
        <begin position="1"/>
        <end position="26"/>
    </location>
</feature>
<evidence type="ECO:0000256" key="6">
    <source>
        <dbReference type="ARBA" id="ARBA00023136"/>
    </source>
</evidence>
<keyword evidence="3" id="KW-1003">Cell membrane</keyword>
<accession>F9W5B9</accession>
<name>F9W5B9_TRYCI</name>
<keyword evidence="13" id="KW-1185">Reference proteome</keyword>
<proteinExistence type="predicted"/>
<feature type="domain" description="Trypanosome variant surface glycoprotein B-type N-terminal" evidence="11">
    <location>
        <begin position="45"/>
        <end position="259"/>
    </location>
</feature>
<keyword evidence="7" id="KW-0325">Glycoprotein</keyword>
<keyword evidence="5 10" id="KW-0732">Signal</keyword>
<comment type="subcellular location">
    <subcellularLocation>
        <location evidence="2">Cell membrane</location>
        <topology evidence="2">Lipid-anchor</topology>
        <topology evidence="2">GPI-anchor</topology>
    </subcellularLocation>
</comment>
<organism evidence="12 13">
    <name type="scientific">Trypanosoma congolense (strain IL3000)</name>
    <dbReference type="NCBI Taxonomy" id="1068625"/>
    <lineage>
        <taxon>Eukaryota</taxon>
        <taxon>Discoba</taxon>
        <taxon>Euglenozoa</taxon>
        <taxon>Kinetoplastea</taxon>
        <taxon>Metakinetoplastina</taxon>
        <taxon>Trypanosomatida</taxon>
        <taxon>Trypanosomatidae</taxon>
        <taxon>Trypanosoma</taxon>
        <taxon>Nannomonas</taxon>
    </lineage>
</organism>
<sequence length="368" mass="41420">MMMWGNKKNVTYMVVLFGVFVEIVKSKSVHYNGQEKGLLCQVYTAARHVLTHAVEPHKRELEEAIYGPKDRAHFTADGEVNLKWKCSNAPRGRGGLCTYFNVDGCFAESLYGTFMCLCTPGVRTESGKTYCGVDASRYSGTWSGGWSWEESKKTLFKNVTTEVIKVCSDISHTSQRGQNTLIILEDILTKARRKIKAGERDDGFLYLGRGDKSGCIGSNENDVCARYKKRGNEEDVPWLTKMENTLRKLKNEERRRANSLFISTAIHGQRTSEEAREIVPAAVPVAHEVSTIQNEPTSDETYDRDSKDETATEITRSTGNHERETTKSRKRFTTNSSFAEIPHIATDVDDDGSLLTKPQWFILAAFIV</sequence>
<evidence type="ECO:0000313" key="12">
    <source>
        <dbReference type="EMBL" id="CCD12369.1"/>
    </source>
</evidence>
<feature type="region of interest" description="Disordered" evidence="9">
    <location>
        <begin position="293"/>
        <end position="334"/>
    </location>
</feature>
<dbReference type="EMBL" id="CAEQ01000691">
    <property type="protein sequence ID" value="CCD12369.1"/>
    <property type="molecule type" value="Genomic_DNA"/>
</dbReference>
<evidence type="ECO:0000256" key="5">
    <source>
        <dbReference type="ARBA" id="ARBA00022729"/>
    </source>
</evidence>
<evidence type="ECO:0000256" key="9">
    <source>
        <dbReference type="SAM" id="MobiDB-lite"/>
    </source>
</evidence>
<evidence type="ECO:0000256" key="2">
    <source>
        <dbReference type="ARBA" id="ARBA00004609"/>
    </source>
</evidence>
<evidence type="ECO:0000256" key="7">
    <source>
        <dbReference type="ARBA" id="ARBA00023180"/>
    </source>
</evidence>
<dbReference type="VEuPathDB" id="TriTrypDB:TcIL3000_0_32530"/>
<evidence type="ECO:0000256" key="4">
    <source>
        <dbReference type="ARBA" id="ARBA00022622"/>
    </source>
</evidence>
<keyword evidence="6" id="KW-0472">Membrane</keyword>
<dbReference type="InterPro" id="IPR025932">
    <property type="entry name" value="Trypano_VSG_B_N_dom"/>
</dbReference>